<gene>
    <name evidence="2" type="ORF">EDD78_101255</name>
</gene>
<comment type="caution">
    <text evidence="2">The sequence shown here is derived from an EMBL/GenBank/DDBJ whole genome shotgun (WGS) entry which is preliminary data.</text>
</comment>
<dbReference type="Pfam" id="PF06177">
    <property type="entry name" value="QueT"/>
    <property type="match status" value="1"/>
</dbReference>
<keyword evidence="3" id="KW-1185">Reference proteome</keyword>
<protein>
    <submittedName>
        <fullName evidence="2">Membrane protein</fullName>
    </submittedName>
</protein>
<evidence type="ECO:0000313" key="2">
    <source>
        <dbReference type="EMBL" id="TCL45273.1"/>
    </source>
</evidence>
<reference evidence="2 3" key="1">
    <citation type="submission" date="2019-03" db="EMBL/GenBank/DDBJ databases">
        <title>Genomic Encyclopedia of Type Strains, Phase IV (KMG-IV): sequencing the most valuable type-strain genomes for metagenomic binning, comparative biology and taxonomic classification.</title>
        <authorList>
            <person name="Goeker M."/>
        </authorList>
    </citation>
    <scope>NUCLEOTIDE SEQUENCE [LARGE SCALE GENOMIC DNA]</scope>
    <source>
        <strain evidence="2 3">DSM 100433</strain>
    </source>
</reference>
<accession>A0A9X8UM11</accession>
<dbReference type="PANTHER" id="PTHR40044:SF1">
    <property type="entry name" value="INTEGRAL MEMBRANE PROTEIN"/>
    <property type="match status" value="1"/>
</dbReference>
<dbReference type="InterPro" id="IPR010387">
    <property type="entry name" value="QueT"/>
</dbReference>
<dbReference type="AlphaFoldDB" id="A0A9X8UM11"/>
<dbReference type="OrthoDB" id="9786793at2"/>
<feature type="transmembrane region" description="Helical" evidence="1">
    <location>
        <begin position="74"/>
        <end position="97"/>
    </location>
</feature>
<organism evidence="2 3">
    <name type="scientific">Harryflintia acetispora</name>
    <dbReference type="NCBI Taxonomy" id="1849041"/>
    <lineage>
        <taxon>Bacteria</taxon>
        <taxon>Bacillati</taxon>
        <taxon>Bacillota</taxon>
        <taxon>Clostridia</taxon>
        <taxon>Eubacteriales</taxon>
        <taxon>Oscillospiraceae</taxon>
        <taxon>Harryflintia</taxon>
    </lineage>
</organism>
<feature type="transmembrane region" description="Helical" evidence="1">
    <location>
        <begin position="109"/>
        <end position="129"/>
    </location>
</feature>
<feature type="transmembrane region" description="Helical" evidence="1">
    <location>
        <begin position="141"/>
        <end position="164"/>
    </location>
</feature>
<evidence type="ECO:0000256" key="1">
    <source>
        <dbReference type="SAM" id="Phobius"/>
    </source>
</evidence>
<proteinExistence type="predicted"/>
<dbReference type="EMBL" id="SLUK01000001">
    <property type="protein sequence ID" value="TCL45273.1"/>
    <property type="molecule type" value="Genomic_DNA"/>
</dbReference>
<dbReference type="PANTHER" id="PTHR40044">
    <property type="entry name" value="INTEGRAL MEMBRANE PROTEIN-RELATED"/>
    <property type="match status" value="1"/>
</dbReference>
<dbReference type="PIRSF" id="PIRSF031501">
    <property type="entry name" value="QueT"/>
    <property type="match status" value="1"/>
</dbReference>
<dbReference type="RefSeq" id="WP_079700357.1">
    <property type="nucleotide sequence ID" value="NZ_JADNAH010000047.1"/>
</dbReference>
<keyword evidence="1" id="KW-1133">Transmembrane helix</keyword>
<name>A0A9X8UM11_9FIRM</name>
<keyword evidence="1" id="KW-0812">Transmembrane</keyword>
<sequence length="175" mass="18478">MTRSKTKAMVIASLIAAFYTALTLALAPISYGPVQMRLSEALTILPAYSPTGIVGVTLGCAVANLVGFLTGANILGALDILFGTLATLVAAMLSWLLRRVRFRGLPILAPLPPVLINAAVIGAELYVVMGAGKNLAVFWTQALLVGLGQLVPCYLLGLLLFYTLSRTGLDKKLFD</sequence>
<evidence type="ECO:0000313" key="3">
    <source>
        <dbReference type="Proteomes" id="UP000294682"/>
    </source>
</evidence>
<dbReference type="Proteomes" id="UP000294682">
    <property type="component" value="Unassembled WGS sequence"/>
</dbReference>
<keyword evidence="1" id="KW-0472">Membrane</keyword>